<reference evidence="13" key="1">
    <citation type="submission" date="2025-08" db="UniProtKB">
        <authorList>
            <consortium name="RefSeq"/>
        </authorList>
    </citation>
    <scope>IDENTIFICATION</scope>
    <source>
        <tissue evidence="13">Muscle</tissue>
    </source>
</reference>
<dbReference type="Pfam" id="PF02837">
    <property type="entry name" value="Glyco_hydro_2_N"/>
    <property type="match status" value="1"/>
</dbReference>
<dbReference type="InterPro" id="IPR006102">
    <property type="entry name" value="Ig-like_GH2"/>
</dbReference>
<dbReference type="InterPro" id="IPR017853">
    <property type="entry name" value="GH"/>
</dbReference>
<protein>
    <recommendedName>
        <fullName evidence="4 7">Beta-glucuronidase</fullName>
        <ecNumber evidence="3 7">3.2.1.31</ecNumber>
    </recommendedName>
</protein>
<keyword evidence="6 7" id="KW-0326">Glycosidase</keyword>
<dbReference type="InterPro" id="IPR006101">
    <property type="entry name" value="Glyco_hydro_2"/>
</dbReference>
<evidence type="ECO:0000259" key="9">
    <source>
        <dbReference type="Pfam" id="PF00703"/>
    </source>
</evidence>
<feature type="domain" description="Glycoside hydrolase family 2 immunoglobulin-like beta-sandwich" evidence="9">
    <location>
        <begin position="214"/>
        <end position="315"/>
    </location>
</feature>
<dbReference type="NCBIfam" id="NF007538">
    <property type="entry name" value="PRK10150.1"/>
    <property type="match status" value="1"/>
</dbReference>
<dbReference type="GeneID" id="106473249"/>
<dbReference type="InterPro" id="IPR006104">
    <property type="entry name" value="Glyco_hydro_2_N"/>
</dbReference>
<keyword evidence="8" id="KW-0732">Signal</keyword>
<dbReference type="Gene3D" id="2.60.120.260">
    <property type="entry name" value="Galactose-binding domain-like"/>
    <property type="match status" value="1"/>
</dbReference>
<name>A0ABM1TNH0_LIMPO</name>
<dbReference type="Gene3D" id="3.20.20.80">
    <property type="entry name" value="Glycosidases"/>
    <property type="match status" value="1"/>
</dbReference>
<dbReference type="InterPro" id="IPR013783">
    <property type="entry name" value="Ig-like_fold"/>
</dbReference>
<feature type="chain" id="PRO_5046883182" description="Beta-glucuronidase" evidence="8">
    <location>
        <begin position="20"/>
        <end position="629"/>
    </location>
</feature>
<dbReference type="InterPro" id="IPR036156">
    <property type="entry name" value="Beta-gal/glucu_dom_sf"/>
</dbReference>
<dbReference type="InterPro" id="IPR008979">
    <property type="entry name" value="Galactose-bd-like_sf"/>
</dbReference>
<dbReference type="Gene3D" id="2.60.40.10">
    <property type="entry name" value="Immunoglobulins"/>
    <property type="match status" value="1"/>
</dbReference>
<accession>A0ABM1TNH0</accession>
<comment type="similarity">
    <text evidence="2 7">Belongs to the glycosyl hydrolase 2 family.</text>
</comment>
<evidence type="ECO:0000256" key="2">
    <source>
        <dbReference type="ARBA" id="ARBA00007401"/>
    </source>
</evidence>
<dbReference type="PRINTS" id="PR00132">
    <property type="entry name" value="GLHYDRLASE2"/>
</dbReference>
<evidence type="ECO:0000313" key="12">
    <source>
        <dbReference type="Proteomes" id="UP000694941"/>
    </source>
</evidence>
<sequence>MRSNVIVLLIFAWFVCTRSLSPKESEIREKKILDGIWDFKICNIRNQDTGFQEKWFTKALRKTGDVIPMPVPSSFNDVTQNKTIRDYVGWAWYETQFFIPTSWNADKQRIVLYFGSAHYHACVFLNGIWVVNHTGGHLPFQADVTNNVKFSVKNWLTVALNNTLTHHTIPQGKVIYKDNPEEYPEGFYVQSVNFDFFNYAGIHRSVILYTTPTVYIDDIIVVTKINGTTGIINYTVAVNSAQPSYISPSCYVEVFDMDDDLVAQEKKCQNVINVRNAKFWWPIGIHPQPGYLYTLKVTLLGGNIKDVYYQTVGIRTVEVTDRTFLINGKPFYFMGFGKHEDSNIRGRGVDLPLIVKDFNLIKWIGANSFRTSHYPYAEEIMDQADKQGIVVIDESPAVGLDAFDSVLLTKHLQVMTEMIQRDKNHPSVVMWSVANEPKSSEPEAKNYFKRVVDHTKKLDSSRPVTAALSGPYETDLAGKFMDVIMQNHYFGWYSDPGYTQVIYKQTISVFTKSYEKYKKPIMISEYGADTVVGLHMDPAFIFTEDYQTEYLMEHHKAFDFLRDKGFFIGELIWNFADFMTIQKINRVVGNKKGIFTRERQPKAAAKVLRCRYLHLANQSTLDTNMYCPA</sequence>
<dbReference type="InterPro" id="IPR023232">
    <property type="entry name" value="Glyco_hydro_2_AS"/>
</dbReference>
<dbReference type="SUPFAM" id="SSF49785">
    <property type="entry name" value="Galactose-binding domain-like"/>
    <property type="match status" value="1"/>
</dbReference>
<gene>
    <name evidence="13" type="primary">LOC106473249</name>
</gene>
<dbReference type="InterPro" id="IPR023230">
    <property type="entry name" value="Glyco_hydro_2_CS"/>
</dbReference>
<evidence type="ECO:0000259" key="11">
    <source>
        <dbReference type="Pfam" id="PF02837"/>
    </source>
</evidence>
<dbReference type="PROSITE" id="PS00608">
    <property type="entry name" value="GLYCOSYL_HYDROL_F2_2"/>
    <property type="match status" value="1"/>
</dbReference>
<dbReference type="RefSeq" id="XP_022257426.1">
    <property type="nucleotide sequence ID" value="XM_022401718.1"/>
</dbReference>
<dbReference type="SUPFAM" id="SSF51445">
    <property type="entry name" value="(Trans)glycosidases"/>
    <property type="match status" value="1"/>
</dbReference>
<evidence type="ECO:0000256" key="3">
    <source>
        <dbReference type="ARBA" id="ARBA00012761"/>
    </source>
</evidence>
<feature type="domain" description="Glycosyl hydrolases family 2 sugar binding" evidence="11">
    <location>
        <begin position="32"/>
        <end position="212"/>
    </location>
</feature>
<evidence type="ECO:0000256" key="6">
    <source>
        <dbReference type="ARBA" id="ARBA00023295"/>
    </source>
</evidence>
<dbReference type="Pfam" id="PF02836">
    <property type="entry name" value="Glyco_hydro_2_C"/>
    <property type="match status" value="1"/>
</dbReference>
<dbReference type="Pfam" id="PF00703">
    <property type="entry name" value="Glyco_hydro_2"/>
    <property type="match status" value="1"/>
</dbReference>
<dbReference type="InterPro" id="IPR006103">
    <property type="entry name" value="Glyco_hydro_2_cat"/>
</dbReference>
<dbReference type="PANTHER" id="PTHR10066">
    <property type="entry name" value="BETA-GLUCURONIDASE"/>
    <property type="match status" value="1"/>
</dbReference>
<dbReference type="SUPFAM" id="SSF49303">
    <property type="entry name" value="beta-Galactosidase/glucuronidase domain"/>
    <property type="match status" value="1"/>
</dbReference>
<evidence type="ECO:0000256" key="5">
    <source>
        <dbReference type="ARBA" id="ARBA00022801"/>
    </source>
</evidence>
<evidence type="ECO:0000256" key="4">
    <source>
        <dbReference type="ARBA" id="ARBA00016205"/>
    </source>
</evidence>
<feature type="domain" description="Glycoside hydrolase family 2 catalytic" evidence="10">
    <location>
        <begin position="317"/>
        <end position="615"/>
    </location>
</feature>
<comment type="subunit">
    <text evidence="7">Homotetramer.</text>
</comment>
<evidence type="ECO:0000256" key="8">
    <source>
        <dbReference type="SAM" id="SignalP"/>
    </source>
</evidence>
<comment type="catalytic activity">
    <reaction evidence="7">
        <text>a beta-D-glucuronoside + H2O = D-glucuronate + an alcohol</text>
        <dbReference type="Rhea" id="RHEA:17633"/>
        <dbReference type="ChEBI" id="CHEBI:15377"/>
        <dbReference type="ChEBI" id="CHEBI:30879"/>
        <dbReference type="ChEBI" id="CHEBI:58720"/>
        <dbReference type="ChEBI" id="CHEBI:83411"/>
        <dbReference type="EC" id="3.2.1.31"/>
    </reaction>
</comment>
<organism evidence="12 13">
    <name type="scientific">Limulus polyphemus</name>
    <name type="common">Atlantic horseshoe crab</name>
    <dbReference type="NCBI Taxonomy" id="6850"/>
    <lineage>
        <taxon>Eukaryota</taxon>
        <taxon>Metazoa</taxon>
        <taxon>Ecdysozoa</taxon>
        <taxon>Arthropoda</taxon>
        <taxon>Chelicerata</taxon>
        <taxon>Merostomata</taxon>
        <taxon>Xiphosura</taxon>
        <taxon>Limulidae</taxon>
        <taxon>Limulus</taxon>
    </lineage>
</organism>
<proteinExistence type="inferred from homology"/>
<keyword evidence="5 7" id="KW-0378">Hydrolase</keyword>
<feature type="signal peptide" evidence="8">
    <location>
        <begin position="1"/>
        <end position="19"/>
    </location>
</feature>
<evidence type="ECO:0000256" key="1">
    <source>
        <dbReference type="ARBA" id="ARBA00003025"/>
    </source>
</evidence>
<comment type="activity regulation">
    <text evidence="7">Inhibited by L-aspartic acid.</text>
</comment>
<evidence type="ECO:0000313" key="13">
    <source>
        <dbReference type="RefSeq" id="XP_022257426.1"/>
    </source>
</evidence>
<dbReference type="Proteomes" id="UP000694941">
    <property type="component" value="Unplaced"/>
</dbReference>
<keyword evidence="7" id="KW-0458">Lysosome</keyword>
<evidence type="ECO:0000256" key="7">
    <source>
        <dbReference type="RuleBase" id="RU361154"/>
    </source>
</evidence>
<dbReference type="PROSITE" id="PS00719">
    <property type="entry name" value="GLYCOSYL_HYDROL_F2_1"/>
    <property type="match status" value="1"/>
</dbReference>
<comment type="function">
    <text evidence="1 7">Plays an important role in the degradation of dermatan and keratan sulfates.</text>
</comment>
<keyword evidence="12" id="KW-1185">Reference proteome</keyword>
<dbReference type="PANTHER" id="PTHR10066:SF67">
    <property type="entry name" value="BETA-GLUCURONIDASE"/>
    <property type="match status" value="1"/>
</dbReference>
<dbReference type="EC" id="3.2.1.31" evidence="3 7"/>
<evidence type="ECO:0000259" key="10">
    <source>
        <dbReference type="Pfam" id="PF02836"/>
    </source>
</evidence>